<dbReference type="EMBL" id="JACEIK010001334">
    <property type="protein sequence ID" value="MCD7468434.1"/>
    <property type="molecule type" value="Genomic_DNA"/>
</dbReference>
<organism evidence="2 3">
    <name type="scientific">Datura stramonium</name>
    <name type="common">Jimsonweed</name>
    <name type="synonym">Common thornapple</name>
    <dbReference type="NCBI Taxonomy" id="4076"/>
    <lineage>
        <taxon>Eukaryota</taxon>
        <taxon>Viridiplantae</taxon>
        <taxon>Streptophyta</taxon>
        <taxon>Embryophyta</taxon>
        <taxon>Tracheophyta</taxon>
        <taxon>Spermatophyta</taxon>
        <taxon>Magnoliopsida</taxon>
        <taxon>eudicotyledons</taxon>
        <taxon>Gunneridae</taxon>
        <taxon>Pentapetalae</taxon>
        <taxon>asterids</taxon>
        <taxon>lamiids</taxon>
        <taxon>Solanales</taxon>
        <taxon>Solanaceae</taxon>
        <taxon>Solanoideae</taxon>
        <taxon>Datureae</taxon>
        <taxon>Datura</taxon>
    </lineage>
</organism>
<protein>
    <submittedName>
        <fullName evidence="2">Uncharacterized protein</fullName>
    </submittedName>
</protein>
<evidence type="ECO:0000313" key="2">
    <source>
        <dbReference type="EMBL" id="MCD7468434.1"/>
    </source>
</evidence>
<evidence type="ECO:0000313" key="3">
    <source>
        <dbReference type="Proteomes" id="UP000823775"/>
    </source>
</evidence>
<keyword evidence="1" id="KW-1133">Transmembrane helix</keyword>
<reference evidence="2 3" key="1">
    <citation type="journal article" date="2021" name="BMC Genomics">
        <title>Datura genome reveals duplications of psychoactive alkaloid biosynthetic genes and high mutation rate following tissue culture.</title>
        <authorList>
            <person name="Rajewski A."/>
            <person name="Carter-House D."/>
            <person name="Stajich J."/>
            <person name="Litt A."/>
        </authorList>
    </citation>
    <scope>NUCLEOTIDE SEQUENCE [LARGE SCALE GENOMIC DNA]</scope>
    <source>
        <strain evidence="2">AR-01</strain>
    </source>
</reference>
<dbReference type="Proteomes" id="UP000823775">
    <property type="component" value="Unassembled WGS sequence"/>
</dbReference>
<proteinExistence type="predicted"/>
<keyword evidence="1" id="KW-0812">Transmembrane</keyword>
<keyword evidence="1" id="KW-0472">Membrane</keyword>
<comment type="caution">
    <text evidence="2">The sequence shown here is derived from an EMBL/GenBank/DDBJ whole genome shotgun (WGS) entry which is preliminary data.</text>
</comment>
<feature type="non-terminal residue" evidence="2">
    <location>
        <position position="96"/>
    </location>
</feature>
<keyword evidence="3" id="KW-1185">Reference proteome</keyword>
<feature type="transmembrane region" description="Helical" evidence="1">
    <location>
        <begin position="75"/>
        <end position="95"/>
    </location>
</feature>
<name>A0ABS8TAI0_DATST</name>
<gene>
    <name evidence="2" type="ORF">HAX54_006612</name>
</gene>
<evidence type="ECO:0000256" key="1">
    <source>
        <dbReference type="SAM" id="Phobius"/>
    </source>
</evidence>
<sequence>MESSGSWVLPSTGGSPTIHRSLHAVRQSSAAFQNRDWRLADELQMESSGAWVLPCTGGSPMVRGSLHVVRQSSAGAARLFMMIPLLILHLIFIVVI</sequence>
<accession>A0ABS8TAI0</accession>